<evidence type="ECO:0000313" key="2">
    <source>
        <dbReference type="EMBL" id="OJD12021.1"/>
    </source>
</evidence>
<organism evidence="2 3">
    <name type="scientific">Emergomyces pasteurianus Ep9510</name>
    <dbReference type="NCBI Taxonomy" id="1447872"/>
    <lineage>
        <taxon>Eukaryota</taxon>
        <taxon>Fungi</taxon>
        <taxon>Dikarya</taxon>
        <taxon>Ascomycota</taxon>
        <taxon>Pezizomycotina</taxon>
        <taxon>Eurotiomycetes</taxon>
        <taxon>Eurotiomycetidae</taxon>
        <taxon>Onygenales</taxon>
        <taxon>Ajellomycetaceae</taxon>
        <taxon>Emergomyces</taxon>
    </lineage>
</organism>
<gene>
    <name evidence="2" type="ORF">AJ78_07324</name>
</gene>
<keyword evidence="3" id="KW-1185">Reference proteome</keyword>
<feature type="region of interest" description="Disordered" evidence="1">
    <location>
        <begin position="159"/>
        <end position="198"/>
    </location>
</feature>
<reference evidence="2 3" key="1">
    <citation type="submission" date="2015-07" db="EMBL/GenBank/DDBJ databases">
        <title>Emmonsia species relationships and genome sequence.</title>
        <authorList>
            <consortium name="The Broad Institute Genomics Platform"/>
            <person name="Cuomo C.A."/>
            <person name="Munoz J.F."/>
            <person name="Imamovic A."/>
            <person name="Priest M.E."/>
            <person name="Young S."/>
            <person name="Clay O.K."/>
            <person name="McEwen J.G."/>
        </authorList>
    </citation>
    <scope>NUCLEOTIDE SEQUENCE [LARGE SCALE GENOMIC DNA]</scope>
    <source>
        <strain evidence="2 3">UAMH 9510</strain>
    </source>
</reference>
<sequence>MWPKSTTDHYHSLSGKNVQFYTFLRFPLPNPFLSGGYDLTASQSRSARVEKPRRGHRLVCATLEKSERCVTYSYSSILQAAIGLFEEPHNTTSRYYKEPKLHLEALWEEWRAFASSSTITTDFLTSSFLFGDFHAPISCMRAPKGASSRRIANRNGFETESFPELPSVKESSDSEYRTTAPENPLQPREVEGTPEERAKRERIEMGALKNVADMNFNVFDPVWMYSNGYPGGIPEEITDMMGETCHE</sequence>
<proteinExistence type="predicted"/>
<evidence type="ECO:0000313" key="3">
    <source>
        <dbReference type="Proteomes" id="UP000182235"/>
    </source>
</evidence>
<dbReference type="AlphaFoldDB" id="A0A1J9QA13"/>
<name>A0A1J9QA13_9EURO</name>
<feature type="compositionally biased region" description="Basic and acidic residues" evidence="1">
    <location>
        <begin position="188"/>
        <end position="198"/>
    </location>
</feature>
<dbReference type="EMBL" id="LGRN01000458">
    <property type="protein sequence ID" value="OJD12021.1"/>
    <property type="molecule type" value="Genomic_DNA"/>
</dbReference>
<dbReference type="VEuPathDB" id="FungiDB:AJ78_07324"/>
<evidence type="ECO:0000256" key="1">
    <source>
        <dbReference type="SAM" id="MobiDB-lite"/>
    </source>
</evidence>
<accession>A0A1J9QA13</accession>
<protein>
    <submittedName>
        <fullName evidence="2">Uncharacterized protein</fullName>
    </submittedName>
</protein>
<dbReference type="Proteomes" id="UP000182235">
    <property type="component" value="Unassembled WGS sequence"/>
</dbReference>
<comment type="caution">
    <text evidence="2">The sequence shown here is derived from an EMBL/GenBank/DDBJ whole genome shotgun (WGS) entry which is preliminary data.</text>
</comment>